<sequence length="348" mass="41148">MNQYNQFDNYQQQNQINKMRESRSIEHQEQKISQQQRQQEENMHNQDMIDTMQNNMGNINQTANFQSQDEQTNKKEVINTNSLKLLVKFIDYLKVKGESDVNTLLLMQERLLYTASYLLERGANIHELHFDFKNETIQFVQKVNLKAMESGNVLGFDELINLLSRAIDMLLYKPIFSRIEPFSKVLDLRILCFNNLSCIYRQNKMYHDALKAVDRAIEMEEILVRENYGESNKNIASTYINKAVIMSELGLHLESIDTIKKALDNMESFRKEWEANLEEQDIFQLKYLSVIAYFNLAVEHEHLFYVQYAKTFYEIALNISRELNYGEMTKTIENVLKKMKKVPQVNKN</sequence>
<dbReference type="AlphaFoldDB" id="I7M630"/>
<dbReference type="SUPFAM" id="SSF48452">
    <property type="entry name" value="TPR-like"/>
    <property type="match status" value="1"/>
</dbReference>
<dbReference type="RefSeq" id="XP_001031766.2">
    <property type="nucleotide sequence ID" value="XM_001031766.2"/>
</dbReference>
<reference evidence="3" key="1">
    <citation type="journal article" date="2006" name="PLoS Biol.">
        <title>Macronuclear genome sequence of the ciliate Tetrahymena thermophila, a model eukaryote.</title>
        <authorList>
            <person name="Eisen J.A."/>
            <person name="Coyne R.S."/>
            <person name="Wu M."/>
            <person name="Wu D."/>
            <person name="Thiagarajan M."/>
            <person name="Wortman J.R."/>
            <person name="Badger J.H."/>
            <person name="Ren Q."/>
            <person name="Amedeo P."/>
            <person name="Jones K.M."/>
            <person name="Tallon L.J."/>
            <person name="Delcher A.L."/>
            <person name="Salzberg S.L."/>
            <person name="Silva J.C."/>
            <person name="Haas B.J."/>
            <person name="Majoros W.H."/>
            <person name="Farzad M."/>
            <person name="Carlton J.M."/>
            <person name="Smith R.K. Jr."/>
            <person name="Garg J."/>
            <person name="Pearlman R.E."/>
            <person name="Karrer K.M."/>
            <person name="Sun L."/>
            <person name="Manning G."/>
            <person name="Elde N.C."/>
            <person name="Turkewitz A.P."/>
            <person name="Asai D.J."/>
            <person name="Wilkes D.E."/>
            <person name="Wang Y."/>
            <person name="Cai H."/>
            <person name="Collins K."/>
            <person name="Stewart B.A."/>
            <person name="Lee S.R."/>
            <person name="Wilamowska K."/>
            <person name="Weinberg Z."/>
            <person name="Ruzzo W.L."/>
            <person name="Wloga D."/>
            <person name="Gaertig J."/>
            <person name="Frankel J."/>
            <person name="Tsao C.-C."/>
            <person name="Gorovsky M.A."/>
            <person name="Keeling P.J."/>
            <person name="Waller R.F."/>
            <person name="Patron N.J."/>
            <person name="Cherry J.M."/>
            <person name="Stover N.A."/>
            <person name="Krieger C.J."/>
            <person name="del Toro C."/>
            <person name="Ryder H.F."/>
            <person name="Williamson S.C."/>
            <person name="Barbeau R.A."/>
            <person name="Hamilton E.P."/>
            <person name="Orias E."/>
        </authorList>
    </citation>
    <scope>NUCLEOTIDE SEQUENCE [LARGE SCALE GENOMIC DNA]</scope>
    <source>
        <strain evidence="3">SB210</strain>
    </source>
</reference>
<evidence type="ECO:0000313" key="3">
    <source>
        <dbReference type="Proteomes" id="UP000009168"/>
    </source>
</evidence>
<accession>I7M630</accession>
<dbReference type="InParanoid" id="I7M630"/>
<dbReference type="EMBL" id="GG662437">
    <property type="protein sequence ID" value="EAR84103.2"/>
    <property type="molecule type" value="Genomic_DNA"/>
</dbReference>
<dbReference type="GeneID" id="7833076"/>
<dbReference type="InterPro" id="IPR019734">
    <property type="entry name" value="TPR_rpt"/>
</dbReference>
<dbReference type="SMART" id="SM00028">
    <property type="entry name" value="TPR"/>
    <property type="match status" value="3"/>
</dbReference>
<dbReference type="Proteomes" id="UP000009168">
    <property type="component" value="Unassembled WGS sequence"/>
</dbReference>
<name>I7M630_TETTS</name>
<protein>
    <submittedName>
        <fullName evidence="2">Tetratricopeptide repeat protein</fullName>
    </submittedName>
</protein>
<evidence type="ECO:0000313" key="2">
    <source>
        <dbReference type="EMBL" id="EAR84103.2"/>
    </source>
</evidence>
<keyword evidence="3" id="KW-1185">Reference proteome</keyword>
<dbReference type="OrthoDB" id="3038309at2759"/>
<feature type="compositionally biased region" description="Basic and acidic residues" evidence="1">
    <location>
        <begin position="18"/>
        <end position="30"/>
    </location>
</feature>
<proteinExistence type="predicted"/>
<feature type="compositionally biased region" description="Low complexity" evidence="1">
    <location>
        <begin position="1"/>
        <end position="17"/>
    </location>
</feature>
<dbReference type="KEGG" id="tet:TTHERM_00756510"/>
<feature type="region of interest" description="Disordered" evidence="1">
    <location>
        <begin position="1"/>
        <end position="42"/>
    </location>
</feature>
<gene>
    <name evidence="2" type="ORF">TTHERM_00756510</name>
</gene>
<dbReference type="Gene3D" id="1.25.40.10">
    <property type="entry name" value="Tetratricopeptide repeat domain"/>
    <property type="match status" value="1"/>
</dbReference>
<evidence type="ECO:0000256" key="1">
    <source>
        <dbReference type="SAM" id="MobiDB-lite"/>
    </source>
</evidence>
<dbReference type="InterPro" id="IPR011990">
    <property type="entry name" value="TPR-like_helical_dom_sf"/>
</dbReference>
<organism evidence="2 3">
    <name type="scientific">Tetrahymena thermophila (strain SB210)</name>
    <dbReference type="NCBI Taxonomy" id="312017"/>
    <lineage>
        <taxon>Eukaryota</taxon>
        <taxon>Sar</taxon>
        <taxon>Alveolata</taxon>
        <taxon>Ciliophora</taxon>
        <taxon>Intramacronucleata</taxon>
        <taxon>Oligohymenophorea</taxon>
        <taxon>Hymenostomatida</taxon>
        <taxon>Tetrahymenina</taxon>
        <taxon>Tetrahymenidae</taxon>
        <taxon>Tetrahymena</taxon>
    </lineage>
</organism>